<proteinExistence type="inferred from homology"/>
<dbReference type="InterPro" id="IPR028457">
    <property type="entry name" value="ABI"/>
</dbReference>
<evidence type="ECO:0000313" key="8">
    <source>
        <dbReference type="EMBL" id="KAG8189439.1"/>
    </source>
</evidence>
<dbReference type="GO" id="GO:0098858">
    <property type="term" value="C:actin-based cell projection"/>
    <property type="evidence" value="ECO:0007669"/>
    <property type="project" value="TreeGrafter"/>
</dbReference>
<feature type="compositionally biased region" description="Pro residues" evidence="6">
    <location>
        <begin position="222"/>
        <end position="231"/>
    </location>
</feature>
<comment type="similarity">
    <text evidence="2">Belongs to the ABI family.</text>
</comment>
<keyword evidence="3" id="KW-0963">Cytoplasm</keyword>
<accession>A0AAV6UYY3</accession>
<dbReference type="AlphaFoldDB" id="A0AAV6UYY3"/>
<evidence type="ECO:0000256" key="4">
    <source>
        <dbReference type="ARBA" id="ARBA00022553"/>
    </source>
</evidence>
<dbReference type="PANTHER" id="PTHR10460:SF0">
    <property type="entry name" value="ABELSON INTERACTING PROTEIN, ISOFORM D"/>
    <property type="match status" value="1"/>
</dbReference>
<evidence type="ECO:0000256" key="2">
    <source>
        <dbReference type="ARBA" id="ARBA00010020"/>
    </source>
</evidence>
<feature type="region of interest" description="Disordered" evidence="6">
    <location>
        <begin position="158"/>
        <end position="231"/>
    </location>
</feature>
<sequence length="385" mass="42027">MGVHKKGGTMINSLIDSEIPEGRQSLQDSHTNLEKVAEYCEVNYFEAASKRKALEETKTYTTQSLASVAYQINSLAFNLLHLLELQTNQLADMESEINHINHIVMIHKEKIARREIGILTTSKNTTRMHKILSPSNQERPIKYIRKPIDYTILDNIGHGVKTTTNTPRSKRTISQSSQQSTANTTGTYAGPAPTSKPPTPPQSVRAGGSLSRGTTNKEYRTPVPPIAPPTVPSNYAPNYPIGYRQETRKASGYSTLPMASAAQAAGNVVGQQPQVGMVHPMTHHANTMGRESSIPPPPPNLGYGTQKMSGPPMHVSTVFDHPGNISPPLPPPPEDDHLYHDNPPSPPFLCRPGEPAWVPKNYCEKGKGTCFCFVSLTKLLGSPVG</sequence>
<dbReference type="GO" id="GO:0031209">
    <property type="term" value="C:SCAR complex"/>
    <property type="evidence" value="ECO:0007669"/>
    <property type="project" value="TreeGrafter"/>
</dbReference>
<dbReference type="GO" id="GO:0017124">
    <property type="term" value="F:SH3 domain binding"/>
    <property type="evidence" value="ECO:0007669"/>
    <property type="project" value="TreeGrafter"/>
</dbReference>
<name>A0AAV6UYY3_9ARAC</name>
<evidence type="ECO:0000256" key="3">
    <source>
        <dbReference type="ARBA" id="ARBA00022490"/>
    </source>
</evidence>
<evidence type="ECO:0000256" key="1">
    <source>
        <dbReference type="ARBA" id="ARBA00004496"/>
    </source>
</evidence>
<dbReference type="Gene3D" id="6.10.140.1620">
    <property type="match status" value="1"/>
</dbReference>
<dbReference type="PANTHER" id="PTHR10460">
    <property type="entry name" value="ABL INTERACTOR FAMILY MEMBER"/>
    <property type="match status" value="1"/>
</dbReference>
<keyword evidence="9" id="KW-1185">Reference proteome</keyword>
<dbReference type="GO" id="GO:0030027">
    <property type="term" value="C:lamellipodium"/>
    <property type="evidence" value="ECO:0007669"/>
    <property type="project" value="TreeGrafter"/>
</dbReference>
<evidence type="ECO:0000259" key="7">
    <source>
        <dbReference type="Pfam" id="PF07815"/>
    </source>
</evidence>
<dbReference type="EMBL" id="JAFNEN010000215">
    <property type="protein sequence ID" value="KAG8189439.1"/>
    <property type="molecule type" value="Genomic_DNA"/>
</dbReference>
<protein>
    <recommendedName>
        <fullName evidence="7">Abl-interactor homeo-domain homologous domain-containing protein</fullName>
    </recommendedName>
</protein>
<feature type="domain" description="Abl-interactor homeo-domain homologous" evidence="7">
    <location>
        <begin position="100"/>
        <end position="175"/>
    </location>
</feature>
<dbReference type="Pfam" id="PF07815">
    <property type="entry name" value="Abi_HHR"/>
    <property type="match status" value="1"/>
</dbReference>
<keyword evidence="5" id="KW-0175">Coiled coil</keyword>
<reference evidence="8 9" key="1">
    <citation type="journal article" date="2022" name="Nat. Ecol. Evol.">
        <title>A masculinizing supergene underlies an exaggerated male reproductive morph in a spider.</title>
        <authorList>
            <person name="Hendrickx F."/>
            <person name="De Corte Z."/>
            <person name="Sonet G."/>
            <person name="Van Belleghem S.M."/>
            <person name="Kostlbacher S."/>
            <person name="Vangestel C."/>
        </authorList>
    </citation>
    <scope>NUCLEOTIDE SEQUENCE [LARGE SCALE GENOMIC DNA]</scope>
    <source>
        <strain evidence="8">W744_W776</strain>
    </source>
</reference>
<dbReference type="InterPro" id="IPR012849">
    <property type="entry name" value="Abl-interactor_HHR_dom"/>
</dbReference>
<gene>
    <name evidence="8" type="ORF">JTE90_012512</name>
</gene>
<dbReference type="GO" id="GO:0001764">
    <property type="term" value="P:neuron migration"/>
    <property type="evidence" value="ECO:0007669"/>
    <property type="project" value="TreeGrafter"/>
</dbReference>
<organism evidence="8 9">
    <name type="scientific">Oedothorax gibbosus</name>
    <dbReference type="NCBI Taxonomy" id="931172"/>
    <lineage>
        <taxon>Eukaryota</taxon>
        <taxon>Metazoa</taxon>
        <taxon>Ecdysozoa</taxon>
        <taxon>Arthropoda</taxon>
        <taxon>Chelicerata</taxon>
        <taxon>Arachnida</taxon>
        <taxon>Araneae</taxon>
        <taxon>Araneomorphae</taxon>
        <taxon>Entelegynae</taxon>
        <taxon>Araneoidea</taxon>
        <taxon>Linyphiidae</taxon>
        <taxon>Erigoninae</taxon>
        <taxon>Oedothorax</taxon>
    </lineage>
</organism>
<evidence type="ECO:0000313" key="9">
    <source>
        <dbReference type="Proteomes" id="UP000827092"/>
    </source>
</evidence>
<dbReference type="GO" id="GO:0035591">
    <property type="term" value="F:signaling adaptor activity"/>
    <property type="evidence" value="ECO:0007669"/>
    <property type="project" value="TreeGrafter"/>
</dbReference>
<keyword evidence="4" id="KW-0597">Phosphoprotein</keyword>
<evidence type="ECO:0000256" key="5">
    <source>
        <dbReference type="ARBA" id="ARBA00023054"/>
    </source>
</evidence>
<comment type="subcellular location">
    <subcellularLocation>
        <location evidence="1">Cytoplasm</location>
    </subcellularLocation>
</comment>
<dbReference type="Proteomes" id="UP000827092">
    <property type="component" value="Unassembled WGS sequence"/>
</dbReference>
<evidence type="ECO:0000256" key="6">
    <source>
        <dbReference type="SAM" id="MobiDB-lite"/>
    </source>
</evidence>
<comment type="caution">
    <text evidence="8">The sequence shown here is derived from an EMBL/GenBank/DDBJ whole genome shotgun (WGS) entry which is preliminary data.</text>
</comment>